<gene>
    <name evidence="2" type="ORF">EJ913_21885</name>
</gene>
<dbReference type="InterPro" id="IPR014710">
    <property type="entry name" value="RmlC-like_jellyroll"/>
</dbReference>
<proteinExistence type="predicted"/>
<dbReference type="AlphaFoldDB" id="A0A3S0UZF1"/>
<dbReference type="InterPro" id="IPR025979">
    <property type="entry name" value="ChrR-like_cupin_dom"/>
</dbReference>
<dbReference type="Gene3D" id="1.10.10.1320">
    <property type="entry name" value="Anti-sigma factor, zinc-finger domain"/>
    <property type="match status" value="1"/>
</dbReference>
<protein>
    <submittedName>
        <fullName evidence="2">Transcriptional regulator</fullName>
    </submittedName>
</protein>
<evidence type="ECO:0000259" key="1">
    <source>
        <dbReference type="Pfam" id="PF12973"/>
    </source>
</evidence>
<dbReference type="InterPro" id="IPR011051">
    <property type="entry name" value="RmlC_Cupin_sf"/>
</dbReference>
<sequence length="221" mass="23117">MNEAHALPNHHPSDALLVDYGAGALGEGLSLAVALHLTRCPECRAALAGIDAVGGALLEGLPPDPLERLTLAGVLAELDRDPPMRPAPRPMAADPSLPGPLRGYVPSLAAAPWRRLAPGVRRVELMPRTPRGGGAQLLRIAPGVGVPHHGHRGLELTVVLSGAYSDGLARYAAGDLAEMDGDRQHQPVADSGDECVCVIATEAPLRFTGLLGRLMQPLIRL</sequence>
<comment type="caution">
    <text evidence="2">The sequence shown here is derived from an EMBL/GenBank/DDBJ whole genome shotgun (WGS) entry which is preliminary data.</text>
</comment>
<organism evidence="2 3">
    <name type="scientific">Azospirillum doebereinerae</name>
    <dbReference type="NCBI Taxonomy" id="92933"/>
    <lineage>
        <taxon>Bacteria</taxon>
        <taxon>Pseudomonadati</taxon>
        <taxon>Pseudomonadota</taxon>
        <taxon>Alphaproteobacteria</taxon>
        <taxon>Rhodospirillales</taxon>
        <taxon>Azospirillaceae</taxon>
        <taxon>Azospirillum</taxon>
    </lineage>
</organism>
<reference evidence="2 3" key="1">
    <citation type="submission" date="2018-12" db="EMBL/GenBank/DDBJ databases">
        <authorList>
            <person name="Yang Y."/>
        </authorList>
    </citation>
    <scope>NUCLEOTIDE SEQUENCE [LARGE SCALE GENOMIC DNA]</scope>
    <source>
        <strain evidence="2 3">GSF71</strain>
    </source>
</reference>
<dbReference type="OrthoDB" id="2988517at2"/>
<dbReference type="NCBIfam" id="TIGR02451">
    <property type="entry name" value="anti_sig_ChrR"/>
    <property type="match status" value="1"/>
</dbReference>
<accession>A0A3S0UZF1</accession>
<dbReference type="InterPro" id="IPR041916">
    <property type="entry name" value="Anti_sigma_zinc_sf"/>
</dbReference>
<dbReference type="Pfam" id="PF12973">
    <property type="entry name" value="Cupin_7"/>
    <property type="match status" value="1"/>
</dbReference>
<dbReference type="CDD" id="cd20301">
    <property type="entry name" value="cupin_ChrR"/>
    <property type="match status" value="1"/>
</dbReference>
<evidence type="ECO:0000313" key="3">
    <source>
        <dbReference type="Proteomes" id="UP000280346"/>
    </source>
</evidence>
<dbReference type="EMBL" id="RZIJ01000019">
    <property type="protein sequence ID" value="RUQ66839.1"/>
    <property type="molecule type" value="Genomic_DNA"/>
</dbReference>
<dbReference type="RefSeq" id="WP_127001855.1">
    <property type="nucleotide sequence ID" value="NZ_JBNPXW010000016.1"/>
</dbReference>
<dbReference type="SUPFAM" id="SSF51182">
    <property type="entry name" value="RmlC-like cupins"/>
    <property type="match status" value="1"/>
</dbReference>
<feature type="domain" description="ChrR-like cupin" evidence="1">
    <location>
        <begin position="108"/>
        <end position="201"/>
    </location>
</feature>
<dbReference type="Proteomes" id="UP000280346">
    <property type="component" value="Unassembled WGS sequence"/>
</dbReference>
<evidence type="ECO:0000313" key="2">
    <source>
        <dbReference type="EMBL" id="RUQ66839.1"/>
    </source>
</evidence>
<name>A0A3S0UZF1_9PROT</name>
<keyword evidence="3" id="KW-1185">Reference proteome</keyword>
<dbReference type="Gene3D" id="2.60.120.10">
    <property type="entry name" value="Jelly Rolls"/>
    <property type="match status" value="1"/>
</dbReference>
<dbReference type="InterPro" id="IPR012807">
    <property type="entry name" value="Anti-sigma_ChrR"/>
</dbReference>